<evidence type="ECO:0000313" key="4">
    <source>
        <dbReference type="Proteomes" id="UP000095751"/>
    </source>
</evidence>
<dbReference type="SUPFAM" id="SSF63748">
    <property type="entry name" value="Tudor/PWWP/MBT"/>
    <property type="match status" value="1"/>
</dbReference>
<gene>
    <name evidence="3" type="ORF">FRACYDRAFT_267412</name>
</gene>
<dbReference type="InParanoid" id="A0A1E7FXK4"/>
<feature type="domain" description="PWWP" evidence="2">
    <location>
        <begin position="6"/>
        <end position="106"/>
    </location>
</feature>
<feature type="compositionally biased region" description="Polar residues" evidence="1">
    <location>
        <begin position="343"/>
        <end position="356"/>
    </location>
</feature>
<dbReference type="KEGG" id="fcy:FRACYDRAFT_267412"/>
<feature type="region of interest" description="Disordered" evidence="1">
    <location>
        <begin position="105"/>
        <end position="134"/>
    </location>
</feature>
<evidence type="ECO:0000259" key="2">
    <source>
        <dbReference type="Pfam" id="PF00855"/>
    </source>
</evidence>
<reference evidence="3 4" key="1">
    <citation type="submission" date="2016-09" db="EMBL/GenBank/DDBJ databases">
        <title>Extensive genetic diversity and differential bi-allelic expression allows diatom success in the polar Southern Ocean.</title>
        <authorList>
            <consortium name="DOE Joint Genome Institute"/>
            <person name="Mock T."/>
            <person name="Otillar R.P."/>
            <person name="Strauss J."/>
            <person name="Dupont C."/>
            <person name="Frickenhaus S."/>
            <person name="Maumus F."/>
            <person name="Mcmullan M."/>
            <person name="Sanges R."/>
            <person name="Schmutz J."/>
            <person name="Toseland A."/>
            <person name="Valas R."/>
            <person name="Veluchamy A."/>
            <person name="Ward B.J."/>
            <person name="Allen A."/>
            <person name="Barry K."/>
            <person name="Falciatore A."/>
            <person name="Ferrante M."/>
            <person name="Fortunato A.E."/>
            <person name="Gloeckner G."/>
            <person name="Gruber A."/>
            <person name="Hipkin R."/>
            <person name="Janech M."/>
            <person name="Kroth P."/>
            <person name="Leese F."/>
            <person name="Lindquist E."/>
            <person name="Lyon B.R."/>
            <person name="Martin J."/>
            <person name="Mayer C."/>
            <person name="Parker M."/>
            <person name="Quesneville H."/>
            <person name="Raymond J."/>
            <person name="Uhlig C."/>
            <person name="Valentin K.U."/>
            <person name="Worden A.Z."/>
            <person name="Armbrust E.V."/>
            <person name="Bowler C."/>
            <person name="Green B."/>
            <person name="Moulton V."/>
            <person name="Van Oosterhout C."/>
            <person name="Grigoriev I."/>
        </authorList>
    </citation>
    <scope>NUCLEOTIDE SEQUENCE [LARGE SCALE GENOMIC DNA]</scope>
    <source>
        <strain evidence="3 4">CCMP1102</strain>
    </source>
</reference>
<dbReference type="Pfam" id="PF00855">
    <property type="entry name" value="PWWP"/>
    <property type="match status" value="1"/>
</dbReference>
<organism evidence="3 4">
    <name type="scientific">Fragilariopsis cylindrus CCMP1102</name>
    <dbReference type="NCBI Taxonomy" id="635003"/>
    <lineage>
        <taxon>Eukaryota</taxon>
        <taxon>Sar</taxon>
        <taxon>Stramenopiles</taxon>
        <taxon>Ochrophyta</taxon>
        <taxon>Bacillariophyta</taxon>
        <taxon>Bacillariophyceae</taxon>
        <taxon>Bacillariophycidae</taxon>
        <taxon>Bacillariales</taxon>
        <taxon>Bacillariaceae</taxon>
        <taxon>Fragilariopsis</taxon>
    </lineage>
</organism>
<name>A0A1E7FXK4_9STRA</name>
<dbReference type="CDD" id="cd05162">
    <property type="entry name" value="PWWP"/>
    <property type="match status" value="1"/>
</dbReference>
<feature type="compositionally biased region" description="Basic and acidic residues" evidence="1">
    <location>
        <begin position="357"/>
        <end position="372"/>
    </location>
</feature>
<keyword evidence="4" id="KW-1185">Reference proteome</keyword>
<protein>
    <recommendedName>
        <fullName evidence="2">PWWP domain-containing protein</fullName>
    </recommendedName>
</protein>
<dbReference type="EMBL" id="KV784353">
    <property type="protein sequence ID" value="OEU22881.1"/>
    <property type="molecule type" value="Genomic_DNA"/>
</dbReference>
<dbReference type="Gene3D" id="2.30.30.140">
    <property type="match status" value="1"/>
</dbReference>
<accession>A0A1E7FXK4</accession>
<evidence type="ECO:0000256" key="1">
    <source>
        <dbReference type="SAM" id="MobiDB-lite"/>
    </source>
</evidence>
<dbReference type="AlphaFoldDB" id="A0A1E7FXK4"/>
<evidence type="ECO:0000313" key="3">
    <source>
        <dbReference type="EMBL" id="OEU22881.1"/>
    </source>
</evidence>
<sequence length="406" mass="46075">MMERFGEICFAKSAENAHWWPALIFDPRSFLHNAEVVELASRNLGKRYLVFFFENQDAFAAVPKAWIMPWEIGIEKEFDSGKSVRHASKNRRHQFQRAMDAAKTAFEDDSTGTADSARKLKSNSRMDDDNEEQSFSQRDGFVLCSICGKNGDKLHTSILSNDDWQCSTCQGGTKGRNQTSSSNLKVFKEISTEEWHVIKDEVLKEVEGANPSSYPKVIDDEVMKGVTKKSSGKWQSQPYIGDKLRYVGMFEDKRKAVFAAQLVRNKLSLPASSTVSHGNANFDPVSQISVALPTSTVLSSKQHSSKREIGFGLFVDKKPSRSKYRSAARMARKTQVNKEIVHSLQQSRQESPGKNQSQEKIKSQEKVLEKRKLQMRSPTRLQEHERNELLLSASFCNYYLLPLSEI</sequence>
<dbReference type="Proteomes" id="UP000095751">
    <property type="component" value="Unassembled WGS sequence"/>
</dbReference>
<feature type="region of interest" description="Disordered" evidence="1">
    <location>
        <begin position="327"/>
        <end position="381"/>
    </location>
</feature>
<dbReference type="InterPro" id="IPR000313">
    <property type="entry name" value="PWWP_dom"/>
</dbReference>
<proteinExistence type="predicted"/>